<feature type="transmembrane region" description="Helical" evidence="3">
    <location>
        <begin position="6"/>
        <end position="27"/>
    </location>
</feature>
<keyword evidence="3" id="KW-0472">Membrane</keyword>
<reference evidence="5 6" key="1">
    <citation type="submission" date="2020-05" db="EMBL/GenBank/DDBJ databases">
        <title>Draft Genome Sequences of Sphingomonas sp. Isolated from the International Space Station.</title>
        <authorList>
            <person name="Bijlani S."/>
            <person name="Singh N.K."/>
            <person name="Mason C.E."/>
            <person name="Wang C.C."/>
            <person name="Venkateswaran K."/>
        </authorList>
    </citation>
    <scope>NUCLEOTIDE SEQUENCE [LARGE SCALE GENOMIC DNA]</scope>
    <source>
        <strain evidence="5">ISS-IIF7SWP</strain>
    </source>
</reference>
<feature type="transmembrane region" description="Helical" evidence="3">
    <location>
        <begin position="34"/>
        <end position="55"/>
    </location>
</feature>
<protein>
    <recommendedName>
        <fullName evidence="1">diguanylate cyclase</fullName>
        <ecNumber evidence="1">2.7.7.65</ecNumber>
    </recommendedName>
</protein>
<dbReference type="InterPro" id="IPR043128">
    <property type="entry name" value="Rev_trsase/Diguanyl_cyclase"/>
</dbReference>
<dbReference type="GO" id="GO:0052621">
    <property type="term" value="F:diguanylate cyclase activity"/>
    <property type="evidence" value="ECO:0007669"/>
    <property type="project" value="UniProtKB-EC"/>
</dbReference>
<evidence type="ECO:0000259" key="4">
    <source>
        <dbReference type="PROSITE" id="PS50887"/>
    </source>
</evidence>
<proteinExistence type="predicted"/>
<evidence type="ECO:0000256" key="2">
    <source>
        <dbReference type="ARBA" id="ARBA00034247"/>
    </source>
</evidence>
<dbReference type="InterPro" id="IPR000160">
    <property type="entry name" value="GGDEF_dom"/>
</dbReference>
<feature type="transmembrane region" description="Helical" evidence="3">
    <location>
        <begin position="93"/>
        <end position="110"/>
    </location>
</feature>
<dbReference type="EMBL" id="JABYQV010000002">
    <property type="protein sequence ID" value="NVP29918.1"/>
    <property type="molecule type" value="Genomic_DNA"/>
</dbReference>
<comment type="caution">
    <text evidence="5">The sequence shown here is derived from an EMBL/GenBank/DDBJ whole genome shotgun (WGS) entry which is preliminary data.</text>
</comment>
<accession>A0A7Y7QSN5</accession>
<dbReference type="EC" id="2.7.7.65" evidence="1"/>
<dbReference type="NCBIfam" id="TIGR00254">
    <property type="entry name" value="GGDEF"/>
    <property type="match status" value="1"/>
</dbReference>
<sequence>MNAAVYALIANSCMAALFAVTYGVVALSYSRQRAAVWFMASYLLGFATPICELLVRFSDHVILFHVLGYATFLGGMLLMSVGIQAFAGQRPEWRLALMAWVAGMVLRVAILNGTRSTMPYELLFQLPFAIGSALVVFSVRRIGQTGPIRAMLAGIFALICLHFLAKPFLALELGSGATAKAYAGSLYAVASQVSSGVLLVAAGLCLMLLVIQKALEETILDAETDPLTELTNRRGLYRIGPRLLHEAETQGHDLYAVVLDLDHFKRINDNHGHAKGDLVLVAFARVLHTLTTKDILTVRMGGEEFALLVPDPTGPAEGSDHRASRLGRAIQVALEPFVERGLPPLTVSGGIARYQSGETLEGLIARADQLAYRAKRAGRDRILQDRDDSAAERAMDYWAERAQYATG</sequence>
<evidence type="ECO:0000256" key="1">
    <source>
        <dbReference type="ARBA" id="ARBA00012528"/>
    </source>
</evidence>
<dbReference type="InterPro" id="IPR050469">
    <property type="entry name" value="Diguanylate_Cyclase"/>
</dbReference>
<dbReference type="RefSeq" id="WP_170172154.1">
    <property type="nucleotide sequence ID" value="NZ_JABEOV010000012.1"/>
</dbReference>
<gene>
    <name evidence="5" type="ORF">HLV41_02585</name>
</gene>
<feature type="transmembrane region" description="Helical" evidence="3">
    <location>
        <begin position="61"/>
        <end position="81"/>
    </location>
</feature>
<comment type="catalytic activity">
    <reaction evidence="2">
        <text>2 GTP = 3',3'-c-di-GMP + 2 diphosphate</text>
        <dbReference type="Rhea" id="RHEA:24898"/>
        <dbReference type="ChEBI" id="CHEBI:33019"/>
        <dbReference type="ChEBI" id="CHEBI:37565"/>
        <dbReference type="ChEBI" id="CHEBI:58805"/>
        <dbReference type="EC" id="2.7.7.65"/>
    </reaction>
</comment>
<evidence type="ECO:0000313" key="6">
    <source>
        <dbReference type="Proteomes" id="UP000531581"/>
    </source>
</evidence>
<dbReference type="PROSITE" id="PS50887">
    <property type="entry name" value="GGDEF"/>
    <property type="match status" value="1"/>
</dbReference>
<dbReference type="PANTHER" id="PTHR45138:SF9">
    <property type="entry name" value="DIGUANYLATE CYCLASE DGCM-RELATED"/>
    <property type="match status" value="1"/>
</dbReference>
<feature type="transmembrane region" description="Helical" evidence="3">
    <location>
        <begin position="122"/>
        <end position="139"/>
    </location>
</feature>
<dbReference type="CDD" id="cd01949">
    <property type="entry name" value="GGDEF"/>
    <property type="match status" value="1"/>
</dbReference>
<dbReference type="PANTHER" id="PTHR45138">
    <property type="entry name" value="REGULATORY COMPONENTS OF SENSORY TRANSDUCTION SYSTEM"/>
    <property type="match status" value="1"/>
</dbReference>
<feature type="transmembrane region" description="Helical" evidence="3">
    <location>
        <begin position="151"/>
        <end position="169"/>
    </location>
</feature>
<keyword evidence="3" id="KW-1133">Transmembrane helix</keyword>
<dbReference type="Gene3D" id="3.30.70.270">
    <property type="match status" value="1"/>
</dbReference>
<dbReference type="SMART" id="SM00267">
    <property type="entry name" value="GGDEF"/>
    <property type="match status" value="1"/>
</dbReference>
<dbReference type="SUPFAM" id="SSF55073">
    <property type="entry name" value="Nucleotide cyclase"/>
    <property type="match status" value="1"/>
</dbReference>
<feature type="transmembrane region" description="Helical" evidence="3">
    <location>
        <begin position="189"/>
        <end position="211"/>
    </location>
</feature>
<organism evidence="5 6">
    <name type="scientific">Sphingomonas sanguinis</name>
    <dbReference type="NCBI Taxonomy" id="33051"/>
    <lineage>
        <taxon>Bacteria</taxon>
        <taxon>Pseudomonadati</taxon>
        <taxon>Pseudomonadota</taxon>
        <taxon>Alphaproteobacteria</taxon>
        <taxon>Sphingomonadales</taxon>
        <taxon>Sphingomonadaceae</taxon>
        <taxon>Sphingomonas</taxon>
    </lineage>
</organism>
<dbReference type="Pfam" id="PF00990">
    <property type="entry name" value="GGDEF"/>
    <property type="match status" value="1"/>
</dbReference>
<dbReference type="InterPro" id="IPR029787">
    <property type="entry name" value="Nucleotide_cyclase"/>
</dbReference>
<dbReference type="Proteomes" id="UP000531581">
    <property type="component" value="Unassembled WGS sequence"/>
</dbReference>
<keyword evidence="3" id="KW-0812">Transmembrane</keyword>
<evidence type="ECO:0000256" key="3">
    <source>
        <dbReference type="SAM" id="Phobius"/>
    </source>
</evidence>
<name>A0A7Y7QSN5_9SPHN</name>
<dbReference type="AlphaFoldDB" id="A0A7Y7QSN5"/>
<evidence type="ECO:0000313" key="5">
    <source>
        <dbReference type="EMBL" id="NVP29918.1"/>
    </source>
</evidence>
<feature type="domain" description="GGDEF" evidence="4">
    <location>
        <begin position="252"/>
        <end position="387"/>
    </location>
</feature>